<dbReference type="EMBL" id="CP087977">
    <property type="protein sequence ID" value="UUZ45927.1"/>
    <property type="molecule type" value="Genomic_DNA"/>
</dbReference>
<sequence>MTTNYDTLFEKASAAAGHGLDVVLPRKSAIGRRRWILKMHGDVRHPTQIVLTRRHMVMYDAANRPSAALLQSLLLTKHLVIIGASMTDPNVVRPAHEVDAYRKEHGQRPRGAYGTVLDAGSSSASQGRLWKGQLDWVDLPGMGIGSGPRTLEILLDRVGMFASSESSWLLDPRFSGLLRDDDQKLAQRVRELAVDVSRSNYTWRPLRDALMSLGVDGETFDA</sequence>
<protein>
    <submittedName>
        <fullName evidence="1">SIR2 family protein</fullName>
    </submittedName>
</protein>
<reference evidence="1" key="1">
    <citation type="submission" date="2021-11" db="EMBL/GenBank/DDBJ databases">
        <title>Study of the species diversity of bacterial strains isolated from a unique natural object - Shulgan-Tash cave (Bashkiria).</title>
        <authorList>
            <person name="Sazanova A.L."/>
            <person name="Chirak E.R."/>
            <person name="Safronova V.I."/>
        </authorList>
    </citation>
    <scope>NUCLEOTIDE SEQUENCE</scope>
    <source>
        <strain evidence="1">P1</strain>
    </source>
</reference>
<evidence type="ECO:0000313" key="2">
    <source>
        <dbReference type="Proteomes" id="UP001059663"/>
    </source>
</evidence>
<name>A0AC61U7V9_9MICO</name>
<dbReference type="Proteomes" id="UP001059663">
    <property type="component" value="Chromosome"/>
</dbReference>
<organism evidence="1 2">
    <name type="scientific">Janibacter limosus</name>
    <dbReference type="NCBI Taxonomy" id="53458"/>
    <lineage>
        <taxon>Bacteria</taxon>
        <taxon>Bacillati</taxon>
        <taxon>Actinomycetota</taxon>
        <taxon>Actinomycetes</taxon>
        <taxon>Micrococcales</taxon>
        <taxon>Intrasporangiaceae</taxon>
        <taxon>Janibacter</taxon>
    </lineage>
</organism>
<evidence type="ECO:0000313" key="1">
    <source>
        <dbReference type="EMBL" id="UUZ45927.1"/>
    </source>
</evidence>
<accession>A0AC61U7V9</accession>
<proteinExistence type="predicted"/>
<gene>
    <name evidence="1" type="ORF">LP422_08625</name>
</gene>